<evidence type="ECO:0000313" key="1">
    <source>
        <dbReference type="EMBL" id="MCE7008732.1"/>
    </source>
</evidence>
<evidence type="ECO:0000313" key="2">
    <source>
        <dbReference type="Proteomes" id="UP001521150"/>
    </source>
</evidence>
<accession>A0ABS8ZMC6</accession>
<gene>
    <name evidence="1" type="ORF">LWC34_38865</name>
</gene>
<name>A0ABS8ZMC6_9PSEU</name>
<dbReference type="EMBL" id="JAJVCN010000003">
    <property type="protein sequence ID" value="MCE7008732.1"/>
    <property type="molecule type" value="Genomic_DNA"/>
</dbReference>
<dbReference type="RefSeq" id="WP_233730203.1">
    <property type="nucleotide sequence ID" value="NZ_JAJVCN010000003.1"/>
</dbReference>
<dbReference type="Proteomes" id="UP001521150">
    <property type="component" value="Unassembled WGS sequence"/>
</dbReference>
<keyword evidence="2" id="KW-1185">Reference proteome</keyword>
<reference evidence="1 2" key="1">
    <citation type="submission" date="2021-12" db="EMBL/GenBank/DDBJ databases">
        <title>Genome sequence of Kibdelosporangium philippinense ATCC 49844.</title>
        <authorList>
            <person name="Fedorov E.A."/>
            <person name="Omeragic M."/>
            <person name="Shalygina K.F."/>
            <person name="Maclea K.S."/>
        </authorList>
    </citation>
    <scope>NUCLEOTIDE SEQUENCE [LARGE SCALE GENOMIC DNA]</scope>
    <source>
        <strain evidence="1 2">ATCC 49844</strain>
    </source>
</reference>
<comment type="caution">
    <text evidence="1">The sequence shown here is derived from an EMBL/GenBank/DDBJ whole genome shotgun (WGS) entry which is preliminary data.</text>
</comment>
<sequence length="136" mass="14747">MSLINLADVMEALADRARTLIPRSFAYPPDKISPPTFLLDLPEAVDYDGTYGRGMDSLRLTALVLVGRAENRASVRNLLPYVDGSGRQSVKALLESGMYSAMDTVHVSQAELAVYKFAAIDYLGAEFTINITGSGE</sequence>
<organism evidence="1 2">
    <name type="scientific">Kibdelosporangium philippinense</name>
    <dbReference type="NCBI Taxonomy" id="211113"/>
    <lineage>
        <taxon>Bacteria</taxon>
        <taxon>Bacillati</taxon>
        <taxon>Actinomycetota</taxon>
        <taxon>Actinomycetes</taxon>
        <taxon>Pseudonocardiales</taxon>
        <taxon>Pseudonocardiaceae</taxon>
        <taxon>Kibdelosporangium</taxon>
    </lineage>
</organism>
<evidence type="ECO:0008006" key="3">
    <source>
        <dbReference type="Google" id="ProtNLM"/>
    </source>
</evidence>
<proteinExistence type="predicted"/>
<protein>
    <recommendedName>
        <fullName evidence="3">Tail terminator</fullName>
    </recommendedName>
</protein>